<evidence type="ECO:0000313" key="3">
    <source>
        <dbReference type="Proteomes" id="UP000286268"/>
    </source>
</evidence>
<feature type="domain" description="N-acetyltransferase" evidence="1">
    <location>
        <begin position="14"/>
        <end position="169"/>
    </location>
</feature>
<dbReference type="RefSeq" id="WP_128212677.1">
    <property type="nucleotide sequence ID" value="NZ_CP025746.1"/>
</dbReference>
<dbReference type="Proteomes" id="UP000286268">
    <property type="component" value="Chromosome"/>
</dbReference>
<keyword evidence="3" id="KW-1185">Reference proteome</keyword>
<dbReference type="Gene3D" id="3.40.630.30">
    <property type="match status" value="1"/>
</dbReference>
<dbReference type="PANTHER" id="PTHR43130:SF3">
    <property type="entry name" value="HTH-TYPE TRANSCRIPTIONAL REGULATOR RV1931C"/>
    <property type="match status" value="1"/>
</dbReference>
<dbReference type="GO" id="GO:0016747">
    <property type="term" value="F:acyltransferase activity, transferring groups other than amino-acyl groups"/>
    <property type="evidence" value="ECO:0007669"/>
    <property type="project" value="InterPro"/>
</dbReference>
<dbReference type="PANTHER" id="PTHR43130">
    <property type="entry name" value="ARAC-FAMILY TRANSCRIPTIONAL REGULATOR"/>
    <property type="match status" value="1"/>
</dbReference>
<accession>A0A3R5X1B7</accession>
<dbReference type="AlphaFoldDB" id="A0A3R5X1B7"/>
<dbReference type="OrthoDB" id="9785602at2"/>
<proteinExistence type="predicted"/>
<dbReference type="InterPro" id="IPR002818">
    <property type="entry name" value="DJ-1/PfpI"/>
</dbReference>
<evidence type="ECO:0000259" key="1">
    <source>
        <dbReference type="PROSITE" id="PS51186"/>
    </source>
</evidence>
<dbReference type="KEGG" id="cmah:C1I91_09605"/>
<keyword evidence="2" id="KW-0808">Transferase</keyword>
<evidence type="ECO:0000313" key="2">
    <source>
        <dbReference type="EMBL" id="QAA31883.1"/>
    </source>
</evidence>
<dbReference type="Gene3D" id="3.40.50.880">
    <property type="match status" value="1"/>
</dbReference>
<dbReference type="InterPro" id="IPR000182">
    <property type="entry name" value="GNAT_dom"/>
</dbReference>
<gene>
    <name evidence="2" type="ORF">C1I91_09605</name>
</gene>
<dbReference type="SUPFAM" id="SSF52317">
    <property type="entry name" value="Class I glutamine amidotransferase-like"/>
    <property type="match status" value="1"/>
</dbReference>
<sequence length="363" mass="41338">MKINDLYRRDGNLVYIKQPRFEELNYVKKLWCDYETMKEIGGVFSFQEDKWESFYKKMVMPTDGKNFYCLVFNKQDIPVGEVSFHGYDSATKIARFNLKIENSHRGNGYGSEATRLILEYFFYEFGGLVMMDTVSSKKAQESFVKLGFEAVARHGNDITFKLTKEKFLIGERCENKNVSIIVLEGVDLLSVSGPIEIFSLANKIYKRNVFSINTVGVEEGEVKTSSSFTISSNISFKDSDCPNILIIPSGKYDGDILSNQDLVEFLKRCYYKCEMVLVIDSGIMMLAKSDLIKDMPVAVHSKLRSEILDMCPNLKIVNKSIVDNGRIMIGSSIMSSLDISLNAIKKLLGEEKVLEIMNYMENK</sequence>
<organism evidence="2 3">
    <name type="scientific">Clostridium manihotivorum</name>
    <dbReference type="NCBI Taxonomy" id="2320868"/>
    <lineage>
        <taxon>Bacteria</taxon>
        <taxon>Bacillati</taxon>
        <taxon>Bacillota</taxon>
        <taxon>Clostridia</taxon>
        <taxon>Eubacteriales</taxon>
        <taxon>Clostridiaceae</taxon>
        <taxon>Clostridium</taxon>
    </lineage>
</organism>
<name>A0A3R5X1B7_9CLOT</name>
<dbReference type="InterPro" id="IPR016181">
    <property type="entry name" value="Acyl_CoA_acyltransferase"/>
</dbReference>
<protein>
    <submittedName>
        <fullName evidence="2">N-acetyltransferase</fullName>
    </submittedName>
</protein>
<dbReference type="EMBL" id="CP025746">
    <property type="protein sequence ID" value="QAA31883.1"/>
    <property type="molecule type" value="Genomic_DNA"/>
</dbReference>
<dbReference type="Pfam" id="PF13302">
    <property type="entry name" value="Acetyltransf_3"/>
    <property type="match status" value="1"/>
</dbReference>
<dbReference type="InterPro" id="IPR029062">
    <property type="entry name" value="Class_I_gatase-like"/>
</dbReference>
<reference evidence="2 3" key="1">
    <citation type="submission" date="2018-01" db="EMBL/GenBank/DDBJ databases">
        <title>Genome Sequencing and Assembly of Anaerobacter polyendosporus strain CT4.</title>
        <authorList>
            <person name="Tachaapaikoon C."/>
            <person name="Sutheeworapong S."/>
            <person name="Jenjaroenpun P."/>
            <person name="Wongsurawat T."/>
            <person name="Nookeaw I."/>
            <person name="Cheawchanlertfa P."/>
            <person name="Kosugi A."/>
            <person name="Cheevadhanarak S."/>
            <person name="Ratanakhanokchai K."/>
        </authorList>
    </citation>
    <scope>NUCLEOTIDE SEQUENCE [LARGE SCALE GENOMIC DNA]</scope>
    <source>
        <strain evidence="2 3">CT4</strain>
    </source>
</reference>
<dbReference type="Pfam" id="PF01965">
    <property type="entry name" value="DJ-1_PfpI"/>
    <property type="match status" value="1"/>
</dbReference>
<dbReference type="InterPro" id="IPR052158">
    <property type="entry name" value="INH-QAR"/>
</dbReference>
<dbReference type="SUPFAM" id="SSF55729">
    <property type="entry name" value="Acyl-CoA N-acyltransferases (Nat)"/>
    <property type="match status" value="1"/>
</dbReference>
<dbReference type="PROSITE" id="PS51186">
    <property type="entry name" value="GNAT"/>
    <property type="match status" value="1"/>
</dbReference>